<organism evidence="1 2">
    <name type="scientific">candidate division WWE3 bacterium RBG_19FT_COMBO_53_11</name>
    <dbReference type="NCBI Taxonomy" id="1802613"/>
    <lineage>
        <taxon>Bacteria</taxon>
        <taxon>Katanobacteria</taxon>
    </lineage>
</organism>
<sequence length="262" mass="29894">MDWTKSHRLFGGEVVVKPSGIYTFAHFYRNSRQLRSVILVGTNHVGDAEYYQRINDILAGCDLVLFEDSGGAQAPGEFEEFARSMLYGSDLESAFQVAMQIYFLVAQRVLALPTEGGSFDYQQPGWISGEREFLTEEQQTALMEEFEARMRRIPVGRVKQVVEFARRSVEKMDQGGYTGQDLGDGFVFFWSDAQLVGAVSDTIGKPRDRNCLEFFDEVVREREPKMVGIKFGAGHTAFQRQLLEERGYVREVSTELCNIRYR</sequence>
<evidence type="ECO:0000313" key="2">
    <source>
        <dbReference type="Proteomes" id="UP000176583"/>
    </source>
</evidence>
<dbReference type="STRING" id="1802613.A2V54_00300"/>
<accession>A0A1F4UHK8</accession>
<dbReference type="AlphaFoldDB" id="A0A1F4UHK8"/>
<protein>
    <submittedName>
        <fullName evidence="1">Uncharacterized protein</fullName>
    </submittedName>
</protein>
<dbReference type="Proteomes" id="UP000176583">
    <property type="component" value="Unassembled WGS sequence"/>
</dbReference>
<gene>
    <name evidence="1" type="ORF">A2V54_00300</name>
</gene>
<comment type="caution">
    <text evidence="1">The sequence shown here is derived from an EMBL/GenBank/DDBJ whole genome shotgun (WGS) entry which is preliminary data.</text>
</comment>
<evidence type="ECO:0000313" key="1">
    <source>
        <dbReference type="EMBL" id="OGC44448.1"/>
    </source>
</evidence>
<reference evidence="1 2" key="1">
    <citation type="journal article" date="2016" name="Nat. Commun.">
        <title>Thousands of microbial genomes shed light on interconnected biogeochemical processes in an aquifer system.</title>
        <authorList>
            <person name="Anantharaman K."/>
            <person name="Brown C.T."/>
            <person name="Hug L.A."/>
            <person name="Sharon I."/>
            <person name="Castelle C.J."/>
            <person name="Probst A.J."/>
            <person name="Thomas B.C."/>
            <person name="Singh A."/>
            <person name="Wilkins M.J."/>
            <person name="Karaoz U."/>
            <person name="Brodie E.L."/>
            <person name="Williams K.H."/>
            <person name="Hubbard S.S."/>
            <person name="Banfield J.F."/>
        </authorList>
    </citation>
    <scope>NUCLEOTIDE SEQUENCE [LARGE SCALE GENOMIC DNA]</scope>
</reference>
<name>A0A1F4UHK8_UNCKA</name>
<dbReference type="EMBL" id="MEUW01000020">
    <property type="protein sequence ID" value="OGC44448.1"/>
    <property type="molecule type" value="Genomic_DNA"/>
</dbReference>
<proteinExistence type="predicted"/>